<dbReference type="GO" id="GO:0051082">
    <property type="term" value="F:unfolded protein binding"/>
    <property type="evidence" value="ECO:0007669"/>
    <property type="project" value="TreeGrafter"/>
</dbReference>
<dbReference type="Gene3D" id="2.60.40.790">
    <property type="match status" value="1"/>
</dbReference>
<dbReference type="GO" id="GO:0005634">
    <property type="term" value="C:nucleus"/>
    <property type="evidence" value="ECO:0007669"/>
    <property type="project" value="TreeGrafter"/>
</dbReference>
<sequence length="101" mass="11484">MANDTQKVVDDDKRFAVSLDVSQFLPEELNGHVEGRELKIEGKQEQKSENSSIHRSFVRKWLLPENVDLDAVNTQLNNKGHLCARRRSALERSRGRGISPS</sequence>
<accession>A0A3P8E813</accession>
<name>A0A183G3Q5_HELPZ</name>
<evidence type="ECO:0000313" key="4">
    <source>
        <dbReference type="EMBL" id="VDP04793.1"/>
    </source>
</evidence>
<dbReference type="PANTHER" id="PTHR45640:SF32">
    <property type="entry name" value="STRESS-INDUCED PROTEIN 1"/>
    <property type="match status" value="1"/>
</dbReference>
<dbReference type="OrthoDB" id="1431247at2759"/>
<dbReference type="GO" id="GO:0009408">
    <property type="term" value="P:response to heat"/>
    <property type="evidence" value="ECO:0007669"/>
    <property type="project" value="TreeGrafter"/>
</dbReference>
<evidence type="ECO:0000313" key="5">
    <source>
        <dbReference type="Proteomes" id="UP000050761"/>
    </source>
</evidence>
<dbReference type="PROSITE" id="PS01031">
    <property type="entry name" value="SHSP"/>
    <property type="match status" value="1"/>
</dbReference>
<dbReference type="GO" id="GO:0042026">
    <property type="term" value="P:protein refolding"/>
    <property type="evidence" value="ECO:0007669"/>
    <property type="project" value="TreeGrafter"/>
</dbReference>
<reference evidence="6" key="2">
    <citation type="submission" date="2019-09" db="UniProtKB">
        <authorList>
            <consortium name="WormBaseParasite"/>
        </authorList>
    </citation>
    <scope>IDENTIFICATION</scope>
</reference>
<dbReference type="CDD" id="cd06526">
    <property type="entry name" value="metazoan_ACD"/>
    <property type="match status" value="1"/>
</dbReference>
<reference evidence="4 5" key="1">
    <citation type="submission" date="2018-11" db="EMBL/GenBank/DDBJ databases">
        <authorList>
            <consortium name="Pathogen Informatics"/>
        </authorList>
    </citation>
    <scope>NUCLEOTIDE SEQUENCE [LARGE SCALE GENOMIC DNA]</scope>
</reference>
<dbReference type="EMBL" id="UZAH01029197">
    <property type="protein sequence ID" value="VDP04793.1"/>
    <property type="molecule type" value="Genomic_DNA"/>
</dbReference>
<feature type="domain" description="SHSP" evidence="3">
    <location>
        <begin position="1"/>
        <end position="101"/>
    </location>
</feature>
<dbReference type="WBParaSite" id="HPBE_0001605701-mRNA-1">
    <property type="protein sequence ID" value="HPBE_0001605701-mRNA-1"/>
    <property type="gene ID" value="HPBE_0001605701"/>
</dbReference>
<evidence type="ECO:0000256" key="2">
    <source>
        <dbReference type="RuleBase" id="RU003616"/>
    </source>
</evidence>
<keyword evidence="5" id="KW-1185">Reference proteome</keyword>
<dbReference type="PANTHER" id="PTHR45640">
    <property type="entry name" value="HEAT SHOCK PROTEIN HSP-12.2-RELATED"/>
    <property type="match status" value="1"/>
</dbReference>
<evidence type="ECO:0000313" key="6">
    <source>
        <dbReference type="WBParaSite" id="HPBE_0001605701-mRNA-1"/>
    </source>
</evidence>
<proteinExistence type="inferred from homology"/>
<dbReference type="PRINTS" id="PR00299">
    <property type="entry name" value="ACRYSTALLIN"/>
</dbReference>
<comment type="similarity">
    <text evidence="1 2">Belongs to the small heat shock protein (HSP20) family.</text>
</comment>
<dbReference type="Pfam" id="PF00011">
    <property type="entry name" value="HSP20"/>
    <property type="match status" value="1"/>
</dbReference>
<dbReference type="SUPFAM" id="SSF49764">
    <property type="entry name" value="HSP20-like chaperones"/>
    <property type="match status" value="1"/>
</dbReference>
<accession>A0A183G3Q5</accession>
<dbReference type="InterPro" id="IPR001436">
    <property type="entry name" value="Alpha-crystallin/sHSP_animal"/>
</dbReference>
<dbReference type="InterPro" id="IPR002068">
    <property type="entry name" value="A-crystallin/Hsp20_dom"/>
</dbReference>
<dbReference type="InterPro" id="IPR008978">
    <property type="entry name" value="HSP20-like_chaperone"/>
</dbReference>
<evidence type="ECO:0000256" key="1">
    <source>
        <dbReference type="PROSITE-ProRule" id="PRU00285"/>
    </source>
</evidence>
<dbReference type="AlphaFoldDB" id="A0A183G3Q5"/>
<protein>
    <submittedName>
        <fullName evidence="6">SHSP domain-containing protein</fullName>
    </submittedName>
</protein>
<evidence type="ECO:0000259" key="3">
    <source>
        <dbReference type="PROSITE" id="PS01031"/>
    </source>
</evidence>
<dbReference type="GO" id="GO:0005737">
    <property type="term" value="C:cytoplasm"/>
    <property type="evidence" value="ECO:0007669"/>
    <property type="project" value="TreeGrafter"/>
</dbReference>
<gene>
    <name evidence="4" type="ORF">HPBE_LOCUS16056</name>
</gene>
<dbReference type="GO" id="GO:0036498">
    <property type="term" value="P:IRE1-mediated unfolded protein response"/>
    <property type="evidence" value="ECO:0007669"/>
    <property type="project" value="TreeGrafter"/>
</dbReference>
<organism evidence="5 6">
    <name type="scientific">Heligmosomoides polygyrus</name>
    <name type="common">Parasitic roundworm</name>
    <dbReference type="NCBI Taxonomy" id="6339"/>
    <lineage>
        <taxon>Eukaryota</taxon>
        <taxon>Metazoa</taxon>
        <taxon>Ecdysozoa</taxon>
        <taxon>Nematoda</taxon>
        <taxon>Chromadorea</taxon>
        <taxon>Rhabditida</taxon>
        <taxon>Rhabditina</taxon>
        <taxon>Rhabditomorpha</taxon>
        <taxon>Strongyloidea</taxon>
        <taxon>Heligmosomidae</taxon>
        <taxon>Heligmosomoides</taxon>
    </lineage>
</organism>
<dbReference type="Proteomes" id="UP000050761">
    <property type="component" value="Unassembled WGS sequence"/>
</dbReference>